<dbReference type="EMBL" id="WSFT01000013">
    <property type="protein sequence ID" value="MBS4537116.1"/>
    <property type="molecule type" value="Genomic_DNA"/>
</dbReference>
<keyword evidence="1" id="KW-1133">Transmembrane helix</keyword>
<feature type="transmembrane region" description="Helical" evidence="1">
    <location>
        <begin position="5"/>
        <end position="22"/>
    </location>
</feature>
<keyword evidence="1" id="KW-0812">Transmembrane</keyword>
<sequence>MKKPFLILIIIFFFSIMVIFFLNNNNILTIKNILSPLKLTDAIVDNYFSNDIEKKSESIKRIKEIVLTDLGYDDWMDYSKYMNILVFPKDINQDNNLDVIIALNLSKDSGVVAIYEKTNESYQFKDSIKDLSYIEYVSILTANSDIFLIIEEVIDEKLGGYFYDESVVIYYKDDTYKRIFQESKNYESYFYEGWKNNDIKNPKWFKLIESNLIDIVPDDSTISIDVNKQLEVYTSDESTTSIPSNFNLSEDKEFSINYYWSDKYKYFIQQEGKIVDTGEIVGIISISDQNVDSYLNKDKVIYKIINDARDIKLEDSNNIRVLE</sequence>
<evidence type="ECO:0000256" key="1">
    <source>
        <dbReference type="SAM" id="Phobius"/>
    </source>
</evidence>
<evidence type="ECO:0000313" key="2">
    <source>
        <dbReference type="EMBL" id="MBS4537116.1"/>
    </source>
</evidence>
<keyword evidence="1" id="KW-0472">Membrane</keyword>
<dbReference type="AlphaFoldDB" id="A0A942UUK5"/>
<gene>
    <name evidence="2" type="ORF">GOQ27_01500</name>
</gene>
<organism evidence="2 3">
    <name type="scientific">Anaeromonas frigoriresistens</name>
    <dbReference type="NCBI Taxonomy" id="2683708"/>
    <lineage>
        <taxon>Bacteria</taxon>
        <taxon>Bacillati</taxon>
        <taxon>Bacillota</taxon>
        <taxon>Tissierellia</taxon>
        <taxon>Tissierellales</taxon>
        <taxon>Thermohalobacteraceae</taxon>
        <taxon>Anaeromonas</taxon>
    </lineage>
</organism>
<name>A0A942UUK5_9FIRM</name>
<evidence type="ECO:0000313" key="3">
    <source>
        <dbReference type="Proteomes" id="UP000724672"/>
    </source>
</evidence>
<reference evidence="2" key="1">
    <citation type="submission" date="2019-12" db="EMBL/GenBank/DDBJ databases">
        <title>Clostridiaceae gen. nov. sp. nov., isolated from sediment in Xinjiang, China.</title>
        <authorList>
            <person name="Zhang R."/>
        </authorList>
    </citation>
    <scope>NUCLEOTIDE SEQUENCE</scope>
    <source>
        <strain evidence="2">D2Q-11</strain>
    </source>
</reference>
<proteinExistence type="predicted"/>
<comment type="caution">
    <text evidence="2">The sequence shown here is derived from an EMBL/GenBank/DDBJ whole genome shotgun (WGS) entry which is preliminary data.</text>
</comment>
<keyword evidence="3" id="KW-1185">Reference proteome</keyword>
<accession>A0A942UUK5</accession>
<protein>
    <submittedName>
        <fullName evidence="2">Uncharacterized protein</fullName>
    </submittedName>
</protein>
<dbReference type="RefSeq" id="WP_203365048.1">
    <property type="nucleotide sequence ID" value="NZ_WSFT01000013.1"/>
</dbReference>
<dbReference type="Proteomes" id="UP000724672">
    <property type="component" value="Unassembled WGS sequence"/>
</dbReference>